<proteinExistence type="predicted"/>
<dbReference type="InterPro" id="IPR035979">
    <property type="entry name" value="RBD_domain_sf"/>
</dbReference>
<dbReference type="InterPro" id="IPR000504">
    <property type="entry name" value="RRM_dom"/>
</dbReference>
<accession>F0WP69</accession>
<evidence type="ECO:0000259" key="2">
    <source>
        <dbReference type="PROSITE" id="PS50102"/>
    </source>
</evidence>
<dbReference type="Gene3D" id="3.30.70.330">
    <property type="match status" value="1"/>
</dbReference>
<sequence length="56" mass="6217">MGVNSALLEWSKRASAAKERSLFVGNLSNDVTEEMLRVIFSEAGAVMNFRLVTDRV</sequence>
<name>F0WP69_9STRA</name>
<dbReference type="Pfam" id="PF00076">
    <property type="entry name" value="RRM_1"/>
    <property type="match status" value="1"/>
</dbReference>
<dbReference type="PANTHER" id="PTHR45735:SF2">
    <property type="entry name" value="CLEAVAGE STIMULATION FACTOR SUBUNIT 2"/>
    <property type="match status" value="1"/>
</dbReference>
<dbReference type="PROSITE" id="PS50102">
    <property type="entry name" value="RRM"/>
    <property type="match status" value="1"/>
</dbReference>
<keyword evidence="1" id="KW-0694">RNA-binding</keyword>
<feature type="domain" description="RRM" evidence="2">
    <location>
        <begin position="20"/>
        <end position="56"/>
    </location>
</feature>
<reference evidence="3" key="2">
    <citation type="submission" date="2011-02" db="EMBL/GenBank/DDBJ databases">
        <authorList>
            <person name="MacLean D."/>
        </authorList>
    </citation>
    <scope>NUCLEOTIDE SEQUENCE</scope>
</reference>
<evidence type="ECO:0000256" key="1">
    <source>
        <dbReference type="PROSITE-ProRule" id="PRU00176"/>
    </source>
</evidence>
<evidence type="ECO:0000313" key="3">
    <source>
        <dbReference type="EMBL" id="CCA23115.1"/>
    </source>
</evidence>
<dbReference type="GO" id="GO:0003729">
    <property type="term" value="F:mRNA binding"/>
    <property type="evidence" value="ECO:0007669"/>
    <property type="project" value="TreeGrafter"/>
</dbReference>
<reference evidence="3" key="1">
    <citation type="journal article" date="2011" name="PLoS Biol.">
        <title>Gene gain and loss during evolution of obligate parasitism in the white rust pathogen of Arabidopsis thaliana.</title>
        <authorList>
            <person name="Kemen E."/>
            <person name="Gardiner A."/>
            <person name="Schultz-Larsen T."/>
            <person name="Kemen A.C."/>
            <person name="Balmuth A.L."/>
            <person name="Robert-Seilaniantz A."/>
            <person name="Bailey K."/>
            <person name="Holub E."/>
            <person name="Studholme D.J."/>
            <person name="Maclean D."/>
            <person name="Jones J.D."/>
        </authorList>
    </citation>
    <scope>NUCLEOTIDE SEQUENCE</scope>
</reference>
<dbReference type="PANTHER" id="PTHR45735">
    <property type="entry name" value="CLEAVAGE STIMULATION FACTOR SUBUNIT 2"/>
    <property type="match status" value="1"/>
</dbReference>
<dbReference type="AlphaFoldDB" id="F0WP69"/>
<organism evidence="3">
    <name type="scientific">Albugo laibachii Nc14</name>
    <dbReference type="NCBI Taxonomy" id="890382"/>
    <lineage>
        <taxon>Eukaryota</taxon>
        <taxon>Sar</taxon>
        <taxon>Stramenopiles</taxon>
        <taxon>Oomycota</taxon>
        <taxon>Peronosporomycetes</taxon>
        <taxon>Albuginales</taxon>
        <taxon>Albuginaceae</taxon>
        <taxon>Albugo</taxon>
    </lineage>
</organism>
<dbReference type="InterPro" id="IPR012677">
    <property type="entry name" value="Nucleotide-bd_a/b_plait_sf"/>
</dbReference>
<dbReference type="HOGENOM" id="CLU_3110370_0_0_1"/>
<protein>
    <submittedName>
        <fullName evidence="3">Uncharacterized protein AlNc14C181G8217</fullName>
    </submittedName>
</protein>
<gene>
    <name evidence="3" type="primary">AlNc14C181G8217</name>
    <name evidence="3" type="ORF">ALNC14_092580</name>
</gene>
<dbReference type="GO" id="GO:0005847">
    <property type="term" value="C:mRNA cleavage and polyadenylation specificity factor complex"/>
    <property type="evidence" value="ECO:0007669"/>
    <property type="project" value="TreeGrafter"/>
</dbReference>
<dbReference type="EMBL" id="FR824226">
    <property type="protein sequence ID" value="CCA23115.1"/>
    <property type="molecule type" value="Genomic_DNA"/>
</dbReference>
<dbReference type="SUPFAM" id="SSF54928">
    <property type="entry name" value="RNA-binding domain, RBD"/>
    <property type="match status" value="1"/>
</dbReference>